<dbReference type="EMBL" id="CACSLK010034598">
    <property type="protein sequence ID" value="CAA0841962.1"/>
    <property type="molecule type" value="Genomic_DNA"/>
</dbReference>
<dbReference type="GO" id="GO:0005759">
    <property type="term" value="C:mitochondrial matrix"/>
    <property type="evidence" value="ECO:0007669"/>
    <property type="project" value="InterPro"/>
</dbReference>
<evidence type="ECO:0000313" key="2">
    <source>
        <dbReference type="Proteomes" id="UP001153555"/>
    </source>
</evidence>
<dbReference type="AlphaFoldDB" id="A0A9N7RRT2"/>
<accession>A0A9N7RRT2</accession>
<evidence type="ECO:0000313" key="1">
    <source>
        <dbReference type="EMBL" id="CAA0841962.1"/>
    </source>
</evidence>
<dbReference type="PANTHER" id="PTHR10826">
    <property type="entry name" value="COMPLEMENT COMPONENT 1"/>
    <property type="match status" value="1"/>
</dbReference>
<organism evidence="1 2">
    <name type="scientific">Striga hermonthica</name>
    <name type="common">Purple witchweed</name>
    <name type="synonym">Buchnera hermonthica</name>
    <dbReference type="NCBI Taxonomy" id="68872"/>
    <lineage>
        <taxon>Eukaryota</taxon>
        <taxon>Viridiplantae</taxon>
        <taxon>Streptophyta</taxon>
        <taxon>Embryophyta</taxon>
        <taxon>Tracheophyta</taxon>
        <taxon>Spermatophyta</taxon>
        <taxon>Magnoliopsida</taxon>
        <taxon>eudicotyledons</taxon>
        <taxon>Gunneridae</taxon>
        <taxon>Pentapetalae</taxon>
        <taxon>asterids</taxon>
        <taxon>lamiids</taxon>
        <taxon>Lamiales</taxon>
        <taxon>Orobanchaceae</taxon>
        <taxon>Buchnereae</taxon>
        <taxon>Striga</taxon>
    </lineage>
</organism>
<dbReference type="Pfam" id="PF02330">
    <property type="entry name" value="MAM33"/>
    <property type="match status" value="1"/>
</dbReference>
<gene>
    <name evidence="1" type="ORF">SHERM_07836</name>
</gene>
<protein>
    <submittedName>
        <fullName evidence="1">Mitochondrial glycoprotein family protein</fullName>
    </submittedName>
</protein>
<proteinExistence type="predicted"/>
<reference evidence="1" key="1">
    <citation type="submission" date="2019-12" db="EMBL/GenBank/DDBJ databases">
        <authorList>
            <person name="Scholes J."/>
        </authorList>
    </citation>
    <scope>NUCLEOTIDE SEQUENCE</scope>
</reference>
<name>A0A9N7RRT2_STRHE</name>
<dbReference type="OrthoDB" id="278212at2759"/>
<keyword evidence="2" id="KW-1185">Reference proteome</keyword>
<dbReference type="Gene3D" id="3.10.280.10">
    <property type="entry name" value="Mitochondrial glycoprotein"/>
    <property type="match status" value="1"/>
</dbReference>
<sequence length="255" mass="29460">MSGGALISGRRRACPFIKSMCSTILRRGAHNSPDNAFLPYSPLQSKMQRLLSNEIQYQCDYAPPHQPLTEYNGFSVEDRPGQLLITLSGKSTEDESIKIDATMFDGFMVDRIVDERGTRENPRFHISMLVDVRKGERSDAIKFVCSAWPGSLEIQKVFVYRHDESSARFYMGPDFKNLNTNLQIGFYQFLDARGVNDKLTLFLHNYIANKDRIELIRWLGKDLKALLTMKRVNPVYGHFEKSFGCIWFLWQLRKD</sequence>
<dbReference type="PANTHER" id="PTHR10826:SF14">
    <property type="entry name" value="MITOCHONDRIAL GLYCOPROTEIN FAMILY PROTEIN"/>
    <property type="match status" value="1"/>
</dbReference>
<dbReference type="InterPro" id="IPR036561">
    <property type="entry name" value="MAM33_sf"/>
</dbReference>
<comment type="caution">
    <text evidence="1">The sequence shown here is derived from an EMBL/GenBank/DDBJ whole genome shotgun (WGS) entry which is preliminary data.</text>
</comment>
<dbReference type="Proteomes" id="UP001153555">
    <property type="component" value="Unassembled WGS sequence"/>
</dbReference>
<dbReference type="SUPFAM" id="SSF54529">
    <property type="entry name" value="Mitochondrial glycoprotein MAM33-like"/>
    <property type="match status" value="1"/>
</dbReference>
<dbReference type="InterPro" id="IPR003428">
    <property type="entry name" value="MAM33"/>
</dbReference>